<sequence>MTTQEAMAEREKASRGYIRARPAGFWRDLWSVARRALRAVPREPEALVPALVIPLFFFAVNVGSLSEISSFTGVDDFKAFQIPVAIVFAVTGVSRASALVTDIQSGYFDRLLVSPISRYSLLLGLMVADLVLVVALCLPVLSLGFFLGVGFESGFLGVLAFLLIAGLWGLAFTGFPYAIALRTGNPAAVNSSFLLFFPFAFLTTTFLPQEALTGWLATVANYNPVTYLLAGLRSLISDGWVPSDLAPAIAAVAAMGAVSFTLAFSALRSRVRNV</sequence>
<dbReference type="GO" id="GO:0043190">
    <property type="term" value="C:ATP-binding cassette (ABC) transporter complex"/>
    <property type="evidence" value="ECO:0007669"/>
    <property type="project" value="InterPro"/>
</dbReference>
<feature type="transmembrane region" description="Helical" evidence="5">
    <location>
        <begin position="245"/>
        <end position="267"/>
    </location>
</feature>
<proteinExistence type="inferred from homology"/>
<dbReference type="GO" id="GO:0140359">
    <property type="term" value="F:ABC-type transporter activity"/>
    <property type="evidence" value="ECO:0007669"/>
    <property type="project" value="InterPro"/>
</dbReference>
<keyword evidence="3 5" id="KW-1133">Transmembrane helix</keyword>
<dbReference type="InterPro" id="IPR047817">
    <property type="entry name" value="ABC2_TM_bact-type"/>
</dbReference>
<keyword evidence="5" id="KW-0813">Transport</keyword>
<evidence type="ECO:0000256" key="1">
    <source>
        <dbReference type="ARBA" id="ARBA00004141"/>
    </source>
</evidence>
<dbReference type="InterPro" id="IPR051784">
    <property type="entry name" value="Nod_factor_ABC_transporter"/>
</dbReference>
<dbReference type="EMBL" id="CADCVI010000180">
    <property type="protein sequence ID" value="CAA9479903.1"/>
    <property type="molecule type" value="Genomic_DNA"/>
</dbReference>
<feature type="transmembrane region" description="Helical" evidence="5">
    <location>
        <begin position="46"/>
        <end position="68"/>
    </location>
</feature>
<keyword evidence="4 5" id="KW-0472">Membrane</keyword>
<gene>
    <name evidence="7" type="ORF">AVDCRST_MAG25-2699</name>
</gene>
<evidence type="ECO:0000256" key="5">
    <source>
        <dbReference type="RuleBase" id="RU361157"/>
    </source>
</evidence>
<name>A0A6J4RVB6_9ACTN</name>
<comment type="subcellular location">
    <subcellularLocation>
        <location evidence="5">Cell membrane</location>
        <topology evidence="5">Multi-pass membrane protein</topology>
    </subcellularLocation>
    <subcellularLocation>
        <location evidence="1">Membrane</location>
        <topology evidence="1">Multi-pass membrane protein</topology>
    </subcellularLocation>
</comment>
<feature type="domain" description="ABC transmembrane type-2" evidence="6">
    <location>
        <begin position="45"/>
        <end position="270"/>
    </location>
</feature>
<reference evidence="7" key="1">
    <citation type="submission" date="2020-02" db="EMBL/GenBank/DDBJ databases">
        <authorList>
            <person name="Meier V. D."/>
        </authorList>
    </citation>
    <scope>NUCLEOTIDE SEQUENCE</scope>
    <source>
        <strain evidence="7">AVDCRST_MAG25</strain>
    </source>
</reference>
<evidence type="ECO:0000256" key="3">
    <source>
        <dbReference type="ARBA" id="ARBA00022989"/>
    </source>
</evidence>
<evidence type="ECO:0000256" key="4">
    <source>
        <dbReference type="ARBA" id="ARBA00023136"/>
    </source>
</evidence>
<protein>
    <recommendedName>
        <fullName evidence="5">Transport permease protein</fullName>
    </recommendedName>
</protein>
<feature type="transmembrane region" description="Helical" evidence="5">
    <location>
        <begin position="80"/>
        <end position="100"/>
    </location>
</feature>
<dbReference type="InterPro" id="IPR013525">
    <property type="entry name" value="ABC2_TM"/>
</dbReference>
<dbReference type="PIRSF" id="PIRSF006648">
    <property type="entry name" value="DrrB"/>
    <property type="match status" value="1"/>
</dbReference>
<evidence type="ECO:0000256" key="2">
    <source>
        <dbReference type="ARBA" id="ARBA00022692"/>
    </source>
</evidence>
<dbReference type="PANTHER" id="PTHR43229">
    <property type="entry name" value="NODULATION PROTEIN J"/>
    <property type="match status" value="1"/>
</dbReference>
<feature type="transmembrane region" description="Helical" evidence="5">
    <location>
        <begin position="121"/>
        <end position="149"/>
    </location>
</feature>
<feature type="transmembrane region" description="Helical" evidence="5">
    <location>
        <begin position="187"/>
        <end position="207"/>
    </location>
</feature>
<accession>A0A6J4RVB6</accession>
<dbReference type="Pfam" id="PF01061">
    <property type="entry name" value="ABC2_membrane"/>
    <property type="match status" value="1"/>
</dbReference>
<feature type="transmembrane region" description="Helical" evidence="5">
    <location>
        <begin position="155"/>
        <end position="175"/>
    </location>
</feature>
<dbReference type="PROSITE" id="PS51012">
    <property type="entry name" value="ABC_TM2"/>
    <property type="match status" value="1"/>
</dbReference>
<comment type="similarity">
    <text evidence="5">Belongs to the ABC-2 integral membrane protein family.</text>
</comment>
<evidence type="ECO:0000259" key="6">
    <source>
        <dbReference type="PROSITE" id="PS51012"/>
    </source>
</evidence>
<evidence type="ECO:0000313" key="7">
    <source>
        <dbReference type="EMBL" id="CAA9479903.1"/>
    </source>
</evidence>
<keyword evidence="2 5" id="KW-0812">Transmembrane</keyword>
<organism evidence="7">
    <name type="scientific">uncultured Rubrobacteraceae bacterium</name>
    <dbReference type="NCBI Taxonomy" id="349277"/>
    <lineage>
        <taxon>Bacteria</taxon>
        <taxon>Bacillati</taxon>
        <taxon>Actinomycetota</taxon>
        <taxon>Rubrobacteria</taxon>
        <taxon>Rubrobacterales</taxon>
        <taxon>Rubrobacteraceae</taxon>
        <taxon>environmental samples</taxon>
    </lineage>
</organism>
<dbReference type="InterPro" id="IPR000412">
    <property type="entry name" value="ABC_2_transport"/>
</dbReference>
<dbReference type="PANTHER" id="PTHR43229:SF2">
    <property type="entry name" value="NODULATION PROTEIN J"/>
    <property type="match status" value="1"/>
</dbReference>
<keyword evidence="5" id="KW-1003">Cell membrane</keyword>
<dbReference type="AlphaFoldDB" id="A0A6J4RVB6"/>